<comment type="similarity">
    <text evidence="1">Belongs to the glycosyl hydrolase 13 family.</text>
</comment>
<dbReference type="RefSeq" id="WP_166508544.1">
    <property type="nucleotide sequence ID" value="NZ_CP043026.1"/>
</dbReference>
<dbReference type="Proteomes" id="UP000323144">
    <property type="component" value="Chromosome"/>
</dbReference>
<dbReference type="FunFam" id="3.20.20.80:FF:000064">
    <property type="entry name" value="Oligo-1,6-glucosidase"/>
    <property type="match status" value="1"/>
</dbReference>
<evidence type="ECO:0000313" key="5">
    <source>
        <dbReference type="EMBL" id="QEH62178.1"/>
    </source>
</evidence>
<dbReference type="AlphaFoldDB" id="A0A5B9Y4T4"/>
<dbReference type="GO" id="GO:0004556">
    <property type="term" value="F:alpha-amylase activity"/>
    <property type="evidence" value="ECO:0007669"/>
    <property type="project" value="TreeGrafter"/>
</dbReference>
<dbReference type="SUPFAM" id="SSF51011">
    <property type="entry name" value="Glycosyl hydrolase domain"/>
    <property type="match status" value="1"/>
</dbReference>
<keyword evidence="6" id="KW-1185">Reference proteome</keyword>
<dbReference type="EMBL" id="CP043026">
    <property type="protein sequence ID" value="QEH62178.1"/>
    <property type="molecule type" value="Genomic_DNA"/>
</dbReference>
<keyword evidence="3" id="KW-0326">Glycosidase</keyword>
<evidence type="ECO:0000256" key="1">
    <source>
        <dbReference type="ARBA" id="ARBA00008061"/>
    </source>
</evidence>
<evidence type="ECO:0000313" key="6">
    <source>
        <dbReference type="Proteomes" id="UP000323144"/>
    </source>
</evidence>
<protein>
    <submittedName>
        <fullName evidence="5">Trehalose-6-phosphate hydrolase</fullName>
    </submittedName>
</protein>
<evidence type="ECO:0000256" key="3">
    <source>
        <dbReference type="ARBA" id="ARBA00023295"/>
    </source>
</evidence>
<dbReference type="Pfam" id="PF00128">
    <property type="entry name" value="Alpha-amylase"/>
    <property type="match status" value="1"/>
</dbReference>
<dbReference type="InterPro" id="IPR013780">
    <property type="entry name" value="Glyco_hydro_b"/>
</dbReference>
<feature type="domain" description="Glycosyl hydrolase family 13 catalytic" evidence="4">
    <location>
        <begin position="9"/>
        <end position="411"/>
    </location>
</feature>
<gene>
    <name evidence="5" type="primary">treC</name>
    <name evidence="5" type="ORF">SCHIN_v1c09850</name>
</gene>
<reference evidence="5 6" key="1">
    <citation type="submission" date="2019-08" db="EMBL/GenBank/DDBJ databases">
        <title>Complete genome sequence of Spiroplasma chinense CCH (DSM 19755).</title>
        <authorList>
            <person name="Shen H.-Y."/>
            <person name="Lin Y.-C."/>
            <person name="Chou L."/>
            <person name="Kuo C.-H."/>
        </authorList>
    </citation>
    <scope>NUCLEOTIDE SEQUENCE [LARGE SCALE GENOMIC DNA]</scope>
    <source>
        <strain evidence="5 6">CCH</strain>
    </source>
</reference>
<dbReference type="KEGG" id="schi:SCHIN_v1c09850"/>
<accession>A0A5B9Y4T4</accession>
<dbReference type="CDD" id="cd11333">
    <property type="entry name" value="AmyAc_SI_OligoGlu_DGase"/>
    <property type="match status" value="1"/>
</dbReference>
<dbReference type="PANTHER" id="PTHR10357">
    <property type="entry name" value="ALPHA-AMYLASE FAMILY MEMBER"/>
    <property type="match status" value="1"/>
</dbReference>
<dbReference type="InterPro" id="IPR006047">
    <property type="entry name" value="GH13_cat_dom"/>
</dbReference>
<dbReference type="PANTHER" id="PTHR10357:SF217">
    <property type="entry name" value="TREHALOSE-6-PHOSPHATE HYDROLASE"/>
    <property type="match status" value="1"/>
</dbReference>
<dbReference type="SMART" id="SM00642">
    <property type="entry name" value="Aamy"/>
    <property type="match status" value="1"/>
</dbReference>
<sequence length="544" mass="64736">MKEREIVYEVFVKTFNAHKSNVGNIKGINEKLEYLKSLGVTQVWISPFYESDFEDSGYDVINYYKVDPSLGTNKDFEELIEKANELDMKIMIDLVLNHCSDKNEWFQKALKGDKKYMEYFYFRDPKPDGSVPNNWMSKFGGSAWEYVEELDKYYMHLFTKNQPDFNWENEELRNEIIKILNFWIEKGVRGFRFDVCNLYSKAEGLPDDTTDYGGRNLYTNGPRMHEYLKFLNQNSFGNVKDFLTVGEMLTSNMEIMIEYVRQENKELDVIFDFNHMKVDFEGKVKWLYKKPDIKEFKRIITELQEYYQEQNCLLSLFFNNHDQPRSVSRFGNDSKYWYESATSFATYLYLQRGIPFVYQGEEIGMTNYNFKDNDDFFDVETKNNVEIFRNKGLSEEEIFKIVDSKCRDHSRTVMQWENKKYAGFSENEPQIKVNPNYEKINVADQLKDKNSILNFYSFILNMKKNSEALGEGKIEFLDKNSQLCSYKRVGSKDEYLIVANLFEEQLSNDLNLDFKDYEVLFNNYKDLNTGEFKPYQCVILHKTY</sequence>
<proteinExistence type="inferred from homology"/>
<dbReference type="InterPro" id="IPR017853">
    <property type="entry name" value="GH"/>
</dbReference>
<evidence type="ECO:0000259" key="4">
    <source>
        <dbReference type="SMART" id="SM00642"/>
    </source>
</evidence>
<dbReference type="Gene3D" id="2.60.40.1180">
    <property type="entry name" value="Golgi alpha-mannosidase II"/>
    <property type="match status" value="1"/>
</dbReference>
<keyword evidence="2 5" id="KW-0378">Hydrolase</keyword>
<organism evidence="5 6">
    <name type="scientific">Spiroplasma chinense</name>
    <dbReference type="NCBI Taxonomy" id="216932"/>
    <lineage>
        <taxon>Bacteria</taxon>
        <taxon>Bacillati</taxon>
        <taxon>Mycoplasmatota</taxon>
        <taxon>Mollicutes</taxon>
        <taxon>Entomoplasmatales</taxon>
        <taxon>Spiroplasmataceae</taxon>
        <taxon>Spiroplasma</taxon>
    </lineage>
</organism>
<dbReference type="GO" id="GO:0009313">
    <property type="term" value="P:oligosaccharide catabolic process"/>
    <property type="evidence" value="ECO:0007669"/>
    <property type="project" value="TreeGrafter"/>
</dbReference>
<dbReference type="Gene3D" id="3.90.400.10">
    <property type="entry name" value="Oligo-1,6-glucosidase, Domain 2"/>
    <property type="match status" value="1"/>
</dbReference>
<evidence type="ECO:0000256" key="2">
    <source>
        <dbReference type="ARBA" id="ARBA00022801"/>
    </source>
</evidence>
<dbReference type="SUPFAM" id="SSF51445">
    <property type="entry name" value="(Trans)glycosidases"/>
    <property type="match status" value="1"/>
</dbReference>
<dbReference type="InterPro" id="IPR045857">
    <property type="entry name" value="O16G_dom_2"/>
</dbReference>
<name>A0A5B9Y4T4_9MOLU</name>
<dbReference type="FunFam" id="3.90.400.10:FF:000002">
    <property type="entry name" value="Sucrose isomerase"/>
    <property type="match status" value="1"/>
</dbReference>
<dbReference type="Gene3D" id="3.20.20.80">
    <property type="entry name" value="Glycosidases"/>
    <property type="match status" value="1"/>
</dbReference>